<gene>
    <name evidence="1" type="ORF">AVEN_38385_1</name>
</gene>
<dbReference type="Proteomes" id="UP000499080">
    <property type="component" value="Unassembled WGS sequence"/>
</dbReference>
<evidence type="ECO:0000313" key="1">
    <source>
        <dbReference type="EMBL" id="GBN89892.1"/>
    </source>
</evidence>
<comment type="caution">
    <text evidence="1">The sequence shown here is derived from an EMBL/GenBank/DDBJ whole genome shotgun (WGS) entry which is preliminary data.</text>
</comment>
<proteinExistence type="predicted"/>
<evidence type="ECO:0000313" key="2">
    <source>
        <dbReference type="Proteomes" id="UP000499080"/>
    </source>
</evidence>
<organism evidence="1 2">
    <name type="scientific">Araneus ventricosus</name>
    <name type="common">Orbweaver spider</name>
    <name type="synonym">Epeira ventricosa</name>
    <dbReference type="NCBI Taxonomy" id="182803"/>
    <lineage>
        <taxon>Eukaryota</taxon>
        <taxon>Metazoa</taxon>
        <taxon>Ecdysozoa</taxon>
        <taxon>Arthropoda</taxon>
        <taxon>Chelicerata</taxon>
        <taxon>Arachnida</taxon>
        <taxon>Araneae</taxon>
        <taxon>Araneomorphae</taxon>
        <taxon>Entelegynae</taxon>
        <taxon>Araneoidea</taxon>
        <taxon>Araneidae</taxon>
        <taxon>Araneus</taxon>
    </lineage>
</organism>
<name>A0A4Y2SNI5_ARAVE</name>
<reference evidence="1 2" key="1">
    <citation type="journal article" date="2019" name="Sci. Rep.">
        <title>Orb-weaving spider Araneus ventricosus genome elucidates the spidroin gene catalogue.</title>
        <authorList>
            <person name="Kono N."/>
            <person name="Nakamura H."/>
            <person name="Ohtoshi R."/>
            <person name="Moran D.A.P."/>
            <person name="Shinohara A."/>
            <person name="Yoshida Y."/>
            <person name="Fujiwara M."/>
            <person name="Mori M."/>
            <person name="Tomita M."/>
            <person name="Arakawa K."/>
        </authorList>
    </citation>
    <scope>NUCLEOTIDE SEQUENCE [LARGE SCALE GENOMIC DNA]</scope>
</reference>
<protein>
    <submittedName>
        <fullName evidence="1">Uncharacterized protein</fullName>
    </submittedName>
</protein>
<dbReference type="AlphaFoldDB" id="A0A4Y2SNI5"/>
<dbReference type="EMBL" id="BGPR01023030">
    <property type="protein sequence ID" value="GBN89892.1"/>
    <property type="molecule type" value="Genomic_DNA"/>
</dbReference>
<accession>A0A4Y2SNI5</accession>
<sequence>MADVKTVVKFFGDFYRFAVQVCKLKQNDGDENISDDHAFRIDCLSEQKFAFESKPDFSKVRPMAEELNKLRNDMKFPELEEDEKIRGCLETLITYAKIFVIIADRSEFEKGRETLTEIAKAYEIGLLNGEPDENLLKNLEENLANIEAHLIKKGTDLVVPSP</sequence>
<keyword evidence="2" id="KW-1185">Reference proteome</keyword>